<evidence type="ECO:0000256" key="2">
    <source>
        <dbReference type="ARBA" id="ARBA00022448"/>
    </source>
</evidence>
<dbReference type="InterPro" id="IPR003593">
    <property type="entry name" value="AAA+_ATPase"/>
</dbReference>
<dbReference type="PROSITE" id="PS00211">
    <property type="entry name" value="ABC_TRANSPORTER_1"/>
    <property type="match status" value="1"/>
</dbReference>
<evidence type="ECO:0000256" key="4">
    <source>
        <dbReference type="ARBA" id="ARBA00022840"/>
    </source>
</evidence>
<evidence type="ECO:0000259" key="6">
    <source>
        <dbReference type="PROSITE" id="PS50893"/>
    </source>
</evidence>
<evidence type="ECO:0000256" key="3">
    <source>
        <dbReference type="ARBA" id="ARBA00022741"/>
    </source>
</evidence>
<comment type="similarity">
    <text evidence="1">Belongs to the ABC transporter superfamily.</text>
</comment>
<keyword evidence="3" id="KW-0547">Nucleotide-binding</keyword>
<dbReference type="Gene3D" id="3.40.50.300">
    <property type="entry name" value="P-loop containing nucleotide triphosphate hydrolases"/>
    <property type="match status" value="1"/>
</dbReference>
<dbReference type="SUPFAM" id="SSF52540">
    <property type="entry name" value="P-loop containing nucleoside triphosphate hydrolases"/>
    <property type="match status" value="1"/>
</dbReference>
<organism evidence="7 8">
    <name type="scientific">Haloarchaeobius litoreus</name>
    <dbReference type="NCBI Taxonomy" id="755306"/>
    <lineage>
        <taxon>Archaea</taxon>
        <taxon>Methanobacteriati</taxon>
        <taxon>Methanobacteriota</taxon>
        <taxon>Stenosarchaea group</taxon>
        <taxon>Halobacteria</taxon>
        <taxon>Halobacteriales</taxon>
        <taxon>Halorubellaceae</taxon>
        <taxon>Haloarchaeobius</taxon>
    </lineage>
</organism>
<dbReference type="GO" id="GO:0006865">
    <property type="term" value="P:amino acid transport"/>
    <property type="evidence" value="ECO:0007669"/>
    <property type="project" value="UniProtKB-KW"/>
</dbReference>
<dbReference type="AlphaFoldDB" id="A0ABD6DH22"/>
<dbReference type="InterPro" id="IPR027417">
    <property type="entry name" value="P-loop_NTPase"/>
</dbReference>
<sequence>MTTLAVEDLEVRYGQITALRDVDLTVGDDEMVAVVGPNGAGKSTLANTVSGFLPYDGRISYRGEDIAGLSTQALVRRGLIHCTESRDLFGYLSVEDNLTLGAYAKSDARTGLDAVYELFPRLEERRDQPARTMSGGEQQMLAIGRALMGDPDLLVLDEPTLGLAPVVLDDISDGLERIRDDGVAVLLCEQDVTFALRHADRVYLLENGQVQRDGDPDLLRDDQYVREVYLGS</sequence>
<dbReference type="SMART" id="SM00382">
    <property type="entry name" value="AAA"/>
    <property type="match status" value="1"/>
</dbReference>
<gene>
    <name evidence="7" type="ORF">ACFSBL_02460</name>
</gene>
<keyword evidence="4 7" id="KW-0067">ATP-binding</keyword>
<dbReference type="PANTHER" id="PTHR43820">
    <property type="entry name" value="HIGH-AFFINITY BRANCHED-CHAIN AMINO ACID TRANSPORT ATP-BINDING PROTEIN LIVF"/>
    <property type="match status" value="1"/>
</dbReference>
<dbReference type="InterPro" id="IPR052156">
    <property type="entry name" value="BCAA_Transport_ATP-bd_LivF"/>
</dbReference>
<dbReference type="RefSeq" id="WP_256399800.1">
    <property type="nucleotide sequence ID" value="NZ_JANHJR010000002.1"/>
</dbReference>
<evidence type="ECO:0000256" key="1">
    <source>
        <dbReference type="ARBA" id="ARBA00005417"/>
    </source>
</evidence>
<dbReference type="CDD" id="cd03224">
    <property type="entry name" value="ABC_TM1139_LivF_branched"/>
    <property type="match status" value="1"/>
</dbReference>
<dbReference type="InterPro" id="IPR003439">
    <property type="entry name" value="ABC_transporter-like_ATP-bd"/>
</dbReference>
<keyword evidence="2" id="KW-0813">Transport</keyword>
<dbReference type="GO" id="GO:0005524">
    <property type="term" value="F:ATP binding"/>
    <property type="evidence" value="ECO:0007669"/>
    <property type="project" value="UniProtKB-KW"/>
</dbReference>
<protein>
    <submittedName>
        <fullName evidence="7">ABC transporter ATP-binding protein</fullName>
    </submittedName>
</protein>
<dbReference type="InterPro" id="IPR017871">
    <property type="entry name" value="ABC_transporter-like_CS"/>
</dbReference>
<name>A0ABD6DH22_9EURY</name>
<dbReference type="Proteomes" id="UP001597034">
    <property type="component" value="Unassembled WGS sequence"/>
</dbReference>
<dbReference type="PROSITE" id="PS50893">
    <property type="entry name" value="ABC_TRANSPORTER_2"/>
    <property type="match status" value="1"/>
</dbReference>
<reference evidence="7 8" key="1">
    <citation type="journal article" date="2019" name="Int. J. Syst. Evol. Microbiol.">
        <title>The Global Catalogue of Microorganisms (GCM) 10K type strain sequencing project: providing services to taxonomists for standard genome sequencing and annotation.</title>
        <authorList>
            <consortium name="The Broad Institute Genomics Platform"/>
            <consortium name="The Broad Institute Genome Sequencing Center for Infectious Disease"/>
            <person name="Wu L."/>
            <person name="Ma J."/>
        </authorList>
    </citation>
    <scope>NUCLEOTIDE SEQUENCE [LARGE SCALE GENOMIC DNA]</scope>
    <source>
        <strain evidence="7 8">CGMCC 1.10390</strain>
    </source>
</reference>
<keyword evidence="8" id="KW-1185">Reference proteome</keyword>
<feature type="domain" description="ABC transporter" evidence="6">
    <location>
        <begin position="4"/>
        <end position="232"/>
    </location>
</feature>
<accession>A0ABD6DH22</accession>
<dbReference type="PANTHER" id="PTHR43820:SF4">
    <property type="entry name" value="HIGH-AFFINITY BRANCHED-CHAIN AMINO ACID TRANSPORT ATP-BINDING PROTEIN LIVF"/>
    <property type="match status" value="1"/>
</dbReference>
<keyword evidence="5" id="KW-0029">Amino-acid transport</keyword>
<dbReference type="EMBL" id="JBHUDO010000001">
    <property type="protein sequence ID" value="MFD1644534.1"/>
    <property type="molecule type" value="Genomic_DNA"/>
</dbReference>
<comment type="caution">
    <text evidence="7">The sequence shown here is derived from an EMBL/GenBank/DDBJ whole genome shotgun (WGS) entry which is preliminary data.</text>
</comment>
<evidence type="ECO:0000256" key="5">
    <source>
        <dbReference type="ARBA" id="ARBA00022970"/>
    </source>
</evidence>
<evidence type="ECO:0000313" key="7">
    <source>
        <dbReference type="EMBL" id="MFD1644534.1"/>
    </source>
</evidence>
<proteinExistence type="inferred from homology"/>
<dbReference type="Pfam" id="PF00005">
    <property type="entry name" value="ABC_tran"/>
    <property type="match status" value="1"/>
</dbReference>
<evidence type="ECO:0000313" key="8">
    <source>
        <dbReference type="Proteomes" id="UP001597034"/>
    </source>
</evidence>